<dbReference type="eggNOG" id="COG0834">
    <property type="taxonomic scope" value="Bacteria"/>
</dbReference>
<keyword evidence="3" id="KW-1185">Reference proteome</keyword>
<protein>
    <submittedName>
        <fullName evidence="2">Uncharacterized protein</fullName>
    </submittedName>
</protein>
<dbReference type="STRING" id="87626.PTD2_22137"/>
<dbReference type="PANTHER" id="PTHR35936:SF6">
    <property type="entry name" value="AMINO ACID ABC TRANSPORTER SUBSTRATE-BINDING PAAT FAMILY PROTEIN"/>
    <property type="match status" value="1"/>
</dbReference>
<comment type="caution">
    <text evidence="2">The sequence shown here is derived from an EMBL/GenBank/DDBJ whole genome shotgun (WGS) entry which is preliminary data.</text>
</comment>
<dbReference type="RefSeq" id="WP_009840388.1">
    <property type="nucleotide sequence ID" value="NZ_CH959301.1"/>
</dbReference>
<reference evidence="2 3" key="1">
    <citation type="submission" date="2006-02" db="EMBL/GenBank/DDBJ databases">
        <authorList>
            <person name="Moran M.A."/>
            <person name="Kjelleberg S."/>
            <person name="Egan S."/>
            <person name="Saunders N."/>
            <person name="Thomas T."/>
            <person name="Ferriera S."/>
            <person name="Johnson J."/>
            <person name="Kravitz S."/>
            <person name="Halpern A."/>
            <person name="Remington K."/>
            <person name="Beeson K."/>
            <person name="Tran B."/>
            <person name="Rogers Y.-H."/>
            <person name="Friedman R."/>
            <person name="Venter J.C."/>
        </authorList>
    </citation>
    <scope>NUCLEOTIDE SEQUENCE [LARGE SCALE GENOMIC DNA]</scope>
    <source>
        <strain evidence="2 3">D2</strain>
    </source>
</reference>
<accession>A4CB03</accession>
<organism evidence="2 3">
    <name type="scientific">Pseudoalteromonas tunicata D2</name>
    <dbReference type="NCBI Taxonomy" id="87626"/>
    <lineage>
        <taxon>Bacteria</taxon>
        <taxon>Pseudomonadati</taxon>
        <taxon>Pseudomonadota</taxon>
        <taxon>Gammaproteobacteria</taxon>
        <taxon>Alteromonadales</taxon>
        <taxon>Pseudoalteromonadaceae</taxon>
        <taxon>Pseudoalteromonas</taxon>
    </lineage>
</organism>
<dbReference type="Gene3D" id="3.40.190.10">
    <property type="entry name" value="Periplasmic binding protein-like II"/>
    <property type="match status" value="2"/>
</dbReference>
<evidence type="ECO:0000256" key="1">
    <source>
        <dbReference type="ARBA" id="ARBA00010333"/>
    </source>
</evidence>
<dbReference type="PANTHER" id="PTHR35936">
    <property type="entry name" value="MEMBRANE-BOUND LYTIC MUREIN TRANSGLYCOSYLASE F"/>
    <property type="match status" value="1"/>
</dbReference>
<dbReference type="EMBL" id="AAOH01000004">
    <property type="protein sequence ID" value="EAR28561.1"/>
    <property type="molecule type" value="Genomic_DNA"/>
</dbReference>
<evidence type="ECO:0000313" key="3">
    <source>
        <dbReference type="Proteomes" id="UP000006201"/>
    </source>
</evidence>
<dbReference type="HOGENOM" id="CLU_1093572_0_0_6"/>
<name>A4CB03_9GAMM</name>
<comment type="similarity">
    <text evidence="1">Belongs to the bacterial solute-binding protein 3 family.</text>
</comment>
<sequence length="239" mass="27845">MFYRHILLVALFLCVTAWPVNSQTIRITADHWQHFTETGGRGIYFELLKKIYSEDILTFNADDFSRSLNLFNTQKADIMVGVYQSDLPNAHFPTWPIDTDSPIFAFVLKDSQFNSIESLNNKTIAWKKGYGFAQFFPNVHKPYLVEDIDTGFKLLQAKRIDAFFDYEANFKQANYQNVTLFKIHDTETLYVAFQNTENGRKLAAIYDKKMALFRENGTLMRIFGQSYERSLLSEFKEAN</sequence>
<dbReference type="OrthoDB" id="6300773at2"/>
<evidence type="ECO:0000313" key="2">
    <source>
        <dbReference type="EMBL" id="EAR28561.1"/>
    </source>
</evidence>
<dbReference type="SUPFAM" id="SSF53850">
    <property type="entry name" value="Periplasmic binding protein-like II"/>
    <property type="match status" value="1"/>
</dbReference>
<proteinExistence type="inferred from homology"/>
<dbReference type="AlphaFoldDB" id="A4CB03"/>
<dbReference type="Proteomes" id="UP000006201">
    <property type="component" value="Unassembled WGS sequence"/>
</dbReference>
<gene>
    <name evidence="2" type="ORF">PTD2_22137</name>
</gene>